<dbReference type="InterPro" id="IPR001460">
    <property type="entry name" value="PCN-bd_Tpept"/>
</dbReference>
<protein>
    <recommendedName>
        <fullName evidence="15">Beta-lactamase</fullName>
    </recommendedName>
</protein>
<evidence type="ECO:0008006" key="15">
    <source>
        <dbReference type="Google" id="ProtNLM"/>
    </source>
</evidence>
<dbReference type="EMBL" id="MFCV01000019">
    <property type="protein sequence ID" value="OGE32915.1"/>
    <property type="molecule type" value="Genomic_DNA"/>
</dbReference>
<dbReference type="Proteomes" id="UP000176902">
    <property type="component" value="Unassembled WGS sequence"/>
</dbReference>
<evidence type="ECO:0000256" key="6">
    <source>
        <dbReference type="ARBA" id="ARBA00022984"/>
    </source>
</evidence>
<gene>
    <name evidence="13" type="ORF">A3C59_01785</name>
</gene>
<evidence type="ECO:0000256" key="2">
    <source>
        <dbReference type="ARBA" id="ARBA00004236"/>
    </source>
</evidence>
<evidence type="ECO:0000256" key="8">
    <source>
        <dbReference type="ARBA" id="ARBA00023136"/>
    </source>
</evidence>
<reference evidence="13 14" key="1">
    <citation type="journal article" date="2016" name="Nat. Commun.">
        <title>Thousands of microbial genomes shed light on interconnected biogeochemical processes in an aquifer system.</title>
        <authorList>
            <person name="Anantharaman K."/>
            <person name="Brown C.T."/>
            <person name="Hug L.A."/>
            <person name="Sharon I."/>
            <person name="Castelle C.J."/>
            <person name="Probst A.J."/>
            <person name="Thomas B.C."/>
            <person name="Singh A."/>
            <person name="Wilkins M.J."/>
            <person name="Karaoz U."/>
            <person name="Brodie E.L."/>
            <person name="Williams K.H."/>
            <person name="Hubbard S.S."/>
            <person name="Banfield J.F."/>
        </authorList>
    </citation>
    <scope>NUCLEOTIDE SEQUENCE [LARGE SCALE GENOMIC DNA]</scope>
</reference>
<keyword evidence="4 10" id="KW-0812">Transmembrane</keyword>
<feature type="domain" description="Penicillin-binding protein dimerisation" evidence="12">
    <location>
        <begin position="105"/>
        <end position="130"/>
    </location>
</feature>
<feature type="domain" description="Penicillin-binding protein dimerisation" evidence="12">
    <location>
        <begin position="140"/>
        <end position="235"/>
    </location>
</feature>
<dbReference type="STRING" id="1797768.A3C59_01785"/>
<keyword evidence="5" id="KW-0133">Cell shape</keyword>
<name>A0A1F5JW99_9BACT</name>
<feature type="transmembrane region" description="Helical" evidence="10">
    <location>
        <begin position="63"/>
        <end position="82"/>
    </location>
</feature>
<evidence type="ECO:0000256" key="5">
    <source>
        <dbReference type="ARBA" id="ARBA00022960"/>
    </source>
</evidence>
<sequence>MRKKRSLGFGFPDELAKVTSKRSFSLSKVGYFKKEEKEWKDLLLPNFDLSFGSKLSRSPWRITAFYIICLISFFVIFIRLYHLQIAKGEENKRLADGNRIQIKLIHAPRGVIYDRNGKILASNSPAFRLFNPESKKARLITRDEALELEVKNDPRAINLEVDNVRTYPMGEQFAHVLGYVGEISEDQLKTDFKKYNLGDRVGKSGIEAQYESLLRGIDGGEIIEVDSSGRKLRTLRENVPIAGQNIYLTIDADLQNIIYQQFAKTLPKVGSCCGAALAVDPKSGQVLALLSYPSFDPNYFTSKQDDSAILEIFQNPSSPILNRAISGAYPPGSTYKIVSSLAALSSGKINANTAFQDNGIIHLGSFSFSNWYFTQYGRTEGSVNLLKGLQRSNDIYFYEIARIIGEKELIDWSRKLKLGSKMEIDLPGEEMGLVPDDGWKRENFGEGWYPGDTLHMAIGQGFLLTTPLQVLGFTSFVANNGVLYKPQLILSDFKPKILISNITSQERIDLIKDGLELVTKNGGTAWPFFTFPISTAGKTGTAEFGDSRNRTHAWYTGYGPSTDPKIAMTVLIEGGGEGSSVASPIVKEAFRYYLSEDKNNLIKDLYQEASPAARTLGE</sequence>
<evidence type="ECO:0000259" key="12">
    <source>
        <dbReference type="Pfam" id="PF03717"/>
    </source>
</evidence>
<dbReference type="SUPFAM" id="SSF56601">
    <property type="entry name" value="beta-lactamase/transpeptidase-like"/>
    <property type="match status" value="1"/>
</dbReference>
<evidence type="ECO:0000256" key="7">
    <source>
        <dbReference type="ARBA" id="ARBA00022989"/>
    </source>
</evidence>
<feature type="domain" description="Penicillin-binding protein transpeptidase" evidence="11">
    <location>
        <begin position="274"/>
        <end position="589"/>
    </location>
</feature>
<dbReference type="Pfam" id="PF03717">
    <property type="entry name" value="PBP_dimer"/>
    <property type="match status" value="2"/>
</dbReference>
<comment type="subcellular location">
    <subcellularLocation>
        <location evidence="2">Cell membrane</location>
    </subcellularLocation>
    <subcellularLocation>
        <location evidence="1">Membrane</location>
        <topology evidence="1">Single-pass membrane protein</topology>
    </subcellularLocation>
</comment>
<dbReference type="GO" id="GO:0008658">
    <property type="term" value="F:penicillin binding"/>
    <property type="evidence" value="ECO:0007669"/>
    <property type="project" value="InterPro"/>
</dbReference>
<dbReference type="Gene3D" id="3.40.710.10">
    <property type="entry name" value="DD-peptidase/beta-lactamase superfamily"/>
    <property type="match status" value="1"/>
</dbReference>
<keyword evidence="8 10" id="KW-0472">Membrane</keyword>
<dbReference type="SUPFAM" id="SSF56519">
    <property type="entry name" value="Penicillin binding protein dimerisation domain"/>
    <property type="match status" value="1"/>
</dbReference>
<evidence type="ECO:0000256" key="10">
    <source>
        <dbReference type="SAM" id="Phobius"/>
    </source>
</evidence>
<dbReference type="PANTHER" id="PTHR30627:SF2">
    <property type="entry name" value="PEPTIDOGLYCAN D,D-TRANSPEPTIDASE MRDA"/>
    <property type="match status" value="1"/>
</dbReference>
<organism evidence="13 14">
    <name type="scientific">Candidatus Daviesbacteria bacterium RIFCSPHIGHO2_02_FULL_36_13</name>
    <dbReference type="NCBI Taxonomy" id="1797768"/>
    <lineage>
        <taxon>Bacteria</taxon>
        <taxon>Candidatus Daviesiibacteriota</taxon>
    </lineage>
</organism>
<keyword evidence="6" id="KW-0573">Peptidoglycan synthesis</keyword>
<dbReference type="AlphaFoldDB" id="A0A1F5JW99"/>
<dbReference type="GO" id="GO:0071555">
    <property type="term" value="P:cell wall organization"/>
    <property type="evidence" value="ECO:0007669"/>
    <property type="project" value="TreeGrafter"/>
</dbReference>
<keyword evidence="7 10" id="KW-1133">Transmembrane helix</keyword>
<dbReference type="InterPro" id="IPR050515">
    <property type="entry name" value="Beta-lactam/transpept"/>
</dbReference>
<dbReference type="InterPro" id="IPR036138">
    <property type="entry name" value="PBP_dimer_sf"/>
</dbReference>
<evidence type="ECO:0000256" key="9">
    <source>
        <dbReference type="ARBA" id="ARBA00023316"/>
    </source>
</evidence>
<keyword evidence="9" id="KW-0961">Cell wall biogenesis/degradation</keyword>
<dbReference type="InterPro" id="IPR005311">
    <property type="entry name" value="PBP_dimer"/>
</dbReference>
<accession>A0A1F5JW99</accession>
<evidence type="ECO:0000256" key="4">
    <source>
        <dbReference type="ARBA" id="ARBA00022692"/>
    </source>
</evidence>
<dbReference type="PANTHER" id="PTHR30627">
    <property type="entry name" value="PEPTIDOGLYCAN D,D-TRANSPEPTIDASE"/>
    <property type="match status" value="1"/>
</dbReference>
<proteinExistence type="predicted"/>
<dbReference type="Pfam" id="PF00905">
    <property type="entry name" value="Transpeptidase"/>
    <property type="match status" value="1"/>
</dbReference>
<dbReference type="InterPro" id="IPR012338">
    <property type="entry name" value="Beta-lactam/transpept-like"/>
</dbReference>
<dbReference type="GO" id="GO:0005886">
    <property type="term" value="C:plasma membrane"/>
    <property type="evidence" value="ECO:0007669"/>
    <property type="project" value="TreeGrafter"/>
</dbReference>
<evidence type="ECO:0000313" key="14">
    <source>
        <dbReference type="Proteomes" id="UP000176902"/>
    </source>
</evidence>
<comment type="caution">
    <text evidence="13">The sequence shown here is derived from an EMBL/GenBank/DDBJ whole genome shotgun (WGS) entry which is preliminary data.</text>
</comment>
<evidence type="ECO:0000256" key="3">
    <source>
        <dbReference type="ARBA" id="ARBA00022475"/>
    </source>
</evidence>
<evidence type="ECO:0000259" key="11">
    <source>
        <dbReference type="Pfam" id="PF00905"/>
    </source>
</evidence>
<evidence type="ECO:0000256" key="1">
    <source>
        <dbReference type="ARBA" id="ARBA00004167"/>
    </source>
</evidence>
<dbReference type="Gene3D" id="3.90.1310.10">
    <property type="entry name" value="Penicillin-binding protein 2a (Domain 2)"/>
    <property type="match status" value="1"/>
</dbReference>
<evidence type="ECO:0000313" key="13">
    <source>
        <dbReference type="EMBL" id="OGE32915.1"/>
    </source>
</evidence>
<keyword evidence="3" id="KW-1003">Cell membrane</keyword>